<name>A0A480I2V7_PIG</name>
<dbReference type="EMBL" id="DQIR01082583">
    <property type="protein sequence ID" value="HDA38059.1"/>
    <property type="molecule type" value="Transcribed_RNA"/>
</dbReference>
<dbReference type="AlphaFoldDB" id="A0A480I2V7"/>
<organism evidence="2">
    <name type="scientific">Sus scrofa</name>
    <name type="common">Pig</name>
    <dbReference type="NCBI Taxonomy" id="9823"/>
    <lineage>
        <taxon>Eukaryota</taxon>
        <taxon>Metazoa</taxon>
        <taxon>Chordata</taxon>
        <taxon>Craniata</taxon>
        <taxon>Vertebrata</taxon>
        <taxon>Euteleostomi</taxon>
        <taxon>Mammalia</taxon>
        <taxon>Eutheria</taxon>
        <taxon>Laurasiatheria</taxon>
        <taxon>Artiodactyla</taxon>
        <taxon>Suina</taxon>
        <taxon>Suidae</taxon>
        <taxon>Sus</taxon>
    </lineage>
</organism>
<accession>A0A480I2V7</accession>
<protein>
    <submittedName>
        <fullName evidence="2">Uncharacterized protein</fullName>
    </submittedName>
</protein>
<evidence type="ECO:0000256" key="1">
    <source>
        <dbReference type="SAM" id="MobiDB-lite"/>
    </source>
</evidence>
<sequence>MQLSLQRPALCQGSVTGVDPGGHVLGTSLGTSYARCKSSPREMTLGEPKTNQKELGRTNFVALPTLRTEPLTPQNHQGPRALLGFRELAPQGSAGTGTSPAALGSPGSSRECSHAPAGSSSPPAPGSAPSGSPPPLSQHTSDGSSPDPWPARSCCLWPPRWLQRHGLRS</sequence>
<reference evidence="2" key="1">
    <citation type="journal article" date="2019" name="PeerJ">
        <title>Genes of the pig, Sus scrofa, reconstructed with EvidentialGene.</title>
        <authorList>
            <person name="Gilbert D.G."/>
        </authorList>
    </citation>
    <scope>NUCLEOTIDE SEQUENCE</scope>
</reference>
<proteinExistence type="predicted"/>
<dbReference type="EMBL" id="DQIR01075464">
    <property type="protein sequence ID" value="HDA30940.1"/>
    <property type="molecule type" value="Transcribed_RNA"/>
</dbReference>
<evidence type="ECO:0000313" key="2">
    <source>
        <dbReference type="EMBL" id="HDA30940.1"/>
    </source>
</evidence>
<feature type="compositionally biased region" description="Pro residues" evidence="1">
    <location>
        <begin position="122"/>
        <end position="136"/>
    </location>
</feature>
<feature type="region of interest" description="Disordered" evidence="1">
    <location>
        <begin position="66"/>
        <end position="152"/>
    </location>
</feature>